<organism evidence="1 2">
    <name type="scientific">Homarus americanus</name>
    <name type="common">American lobster</name>
    <dbReference type="NCBI Taxonomy" id="6706"/>
    <lineage>
        <taxon>Eukaryota</taxon>
        <taxon>Metazoa</taxon>
        <taxon>Ecdysozoa</taxon>
        <taxon>Arthropoda</taxon>
        <taxon>Crustacea</taxon>
        <taxon>Multicrustacea</taxon>
        <taxon>Malacostraca</taxon>
        <taxon>Eumalacostraca</taxon>
        <taxon>Eucarida</taxon>
        <taxon>Decapoda</taxon>
        <taxon>Pleocyemata</taxon>
        <taxon>Astacidea</taxon>
        <taxon>Nephropoidea</taxon>
        <taxon>Nephropidae</taxon>
        <taxon>Homarus</taxon>
    </lineage>
</organism>
<dbReference type="Proteomes" id="UP000747542">
    <property type="component" value="Unassembled WGS sequence"/>
</dbReference>
<evidence type="ECO:0000313" key="2">
    <source>
        <dbReference type="Proteomes" id="UP000747542"/>
    </source>
</evidence>
<dbReference type="AlphaFoldDB" id="A0A8J5JST4"/>
<gene>
    <name evidence="1" type="ORF">Hamer_G001603</name>
</gene>
<accession>A0A8J5JST4</accession>
<dbReference type="EMBL" id="JAHLQT010031306">
    <property type="protein sequence ID" value="KAG7160378.1"/>
    <property type="molecule type" value="Genomic_DNA"/>
</dbReference>
<keyword evidence="2" id="KW-1185">Reference proteome</keyword>
<proteinExistence type="predicted"/>
<reference evidence="1" key="1">
    <citation type="journal article" date="2021" name="Sci. Adv.">
        <title>The American lobster genome reveals insights on longevity, neural, and immune adaptations.</title>
        <authorList>
            <person name="Polinski J.M."/>
            <person name="Zimin A.V."/>
            <person name="Clark K.F."/>
            <person name="Kohn A.B."/>
            <person name="Sadowski N."/>
            <person name="Timp W."/>
            <person name="Ptitsyn A."/>
            <person name="Khanna P."/>
            <person name="Romanova D.Y."/>
            <person name="Williams P."/>
            <person name="Greenwood S.J."/>
            <person name="Moroz L.L."/>
            <person name="Walt D.R."/>
            <person name="Bodnar A.G."/>
        </authorList>
    </citation>
    <scope>NUCLEOTIDE SEQUENCE</scope>
    <source>
        <strain evidence="1">GMGI-L3</strain>
    </source>
</reference>
<sequence length="71" mass="7231">MVAIQRWGRSLCWKGAKCCNQSPCAACAKRFEDGVVVGSAVTRLQKGWTITCTGLCNGLGGGEAAAAAAAV</sequence>
<comment type="caution">
    <text evidence="1">The sequence shown here is derived from an EMBL/GenBank/DDBJ whole genome shotgun (WGS) entry which is preliminary data.</text>
</comment>
<name>A0A8J5JST4_HOMAM</name>
<evidence type="ECO:0000313" key="1">
    <source>
        <dbReference type="EMBL" id="KAG7160378.1"/>
    </source>
</evidence>
<protein>
    <submittedName>
        <fullName evidence="1">Uncharacterized protein</fullName>
    </submittedName>
</protein>